<evidence type="ECO:0000259" key="1">
    <source>
        <dbReference type="Pfam" id="PF02625"/>
    </source>
</evidence>
<dbReference type="InterPro" id="IPR052698">
    <property type="entry name" value="MoCofactor_Util/Proc"/>
</dbReference>
<dbReference type="AlphaFoldDB" id="A0A2P1PNA0"/>
<reference evidence="3 4" key="1">
    <citation type="submission" date="2018-03" db="EMBL/GenBank/DDBJ databases">
        <title>Ahniella affigens gen. nov., sp. nov., a gammaproteobacterium isolated from sandy soil near a stream.</title>
        <authorList>
            <person name="Ko Y."/>
            <person name="Kim J.-H."/>
        </authorList>
    </citation>
    <scope>NUCLEOTIDE SEQUENCE [LARGE SCALE GENOMIC DNA]</scope>
    <source>
        <strain evidence="3 4">D13</strain>
    </source>
</reference>
<dbReference type="Proteomes" id="UP000241074">
    <property type="component" value="Chromosome"/>
</dbReference>
<dbReference type="EMBL" id="CP027860">
    <property type="protein sequence ID" value="AVP96316.1"/>
    <property type="molecule type" value="Genomic_DNA"/>
</dbReference>
<gene>
    <name evidence="3" type="ORF">C7S18_03530</name>
</gene>
<dbReference type="Pfam" id="PF02625">
    <property type="entry name" value="XdhC_CoxI"/>
    <property type="match status" value="1"/>
</dbReference>
<evidence type="ECO:0000313" key="4">
    <source>
        <dbReference type="Proteomes" id="UP000241074"/>
    </source>
</evidence>
<dbReference type="PANTHER" id="PTHR30388:SF4">
    <property type="entry name" value="MOLYBDENUM COFACTOR INSERTION CHAPERONE PAOD"/>
    <property type="match status" value="1"/>
</dbReference>
<dbReference type="KEGG" id="xba:C7S18_03530"/>
<feature type="domain" description="XdhC- CoxI" evidence="1">
    <location>
        <begin position="45"/>
        <end position="111"/>
    </location>
</feature>
<accession>A0A2P1PNA0</accession>
<dbReference type="OrthoDB" id="9815497at2"/>
<dbReference type="PANTHER" id="PTHR30388">
    <property type="entry name" value="ALDEHYDE OXIDOREDUCTASE MOLYBDENUM COFACTOR ASSEMBLY PROTEIN"/>
    <property type="match status" value="1"/>
</dbReference>
<reference evidence="3 4" key="2">
    <citation type="submission" date="2018-03" db="EMBL/GenBank/DDBJ databases">
        <authorList>
            <person name="Keele B.F."/>
        </authorList>
    </citation>
    <scope>NUCLEOTIDE SEQUENCE [LARGE SCALE GENOMIC DNA]</scope>
    <source>
        <strain evidence="3 4">D13</strain>
    </source>
</reference>
<name>A0A2P1PNA0_9GAMM</name>
<dbReference type="Pfam" id="PF13478">
    <property type="entry name" value="XdhC_C"/>
    <property type="match status" value="1"/>
</dbReference>
<keyword evidence="4" id="KW-1185">Reference proteome</keyword>
<evidence type="ECO:0000313" key="3">
    <source>
        <dbReference type="EMBL" id="AVP96316.1"/>
    </source>
</evidence>
<sequence length="335" mass="35615">MPSSKPQANVCGTCPIDRPETSMVAWPDTWRSPAPTPLHLLTAAHQRGERCALVTVLGIAGGAPRRRGAQLAVTEHGEVAGSLSGGCLDAAVIAEAHAARADGLSRRIRFGADSPYVDVVLPCGSGLDLQFDGALPIHTIDQIAAALTARTLVSLRWESATTPATLSNPEDADVVVPPSMRLLIAGASENLRAMALLAAQANIDVLALTRDQGLRQALAAAGIDAQEPVESQWPVLPIDAWTAALTLFHEHEQEVPFLRAALASPAFVVGAMGSVRAQTQRLDLLRAAGVDPTSLARLRGPFGLLSRTRDPNELAISMLAELWQHWRQFAFNEPE</sequence>
<proteinExistence type="predicted"/>
<feature type="domain" description="XdhC Rossmann" evidence="2">
    <location>
        <begin position="182"/>
        <end position="322"/>
    </location>
</feature>
<evidence type="ECO:0000259" key="2">
    <source>
        <dbReference type="Pfam" id="PF13478"/>
    </source>
</evidence>
<protein>
    <submittedName>
        <fullName evidence="3">Xanthine dehydrogenase</fullName>
    </submittedName>
</protein>
<dbReference type="InterPro" id="IPR027051">
    <property type="entry name" value="XdhC_Rossmann_dom"/>
</dbReference>
<dbReference type="InterPro" id="IPR003777">
    <property type="entry name" value="XdhC_CoxI"/>
</dbReference>
<organism evidence="3 4">
    <name type="scientific">Ahniella affigens</name>
    <dbReference type="NCBI Taxonomy" id="2021234"/>
    <lineage>
        <taxon>Bacteria</taxon>
        <taxon>Pseudomonadati</taxon>
        <taxon>Pseudomonadota</taxon>
        <taxon>Gammaproteobacteria</taxon>
        <taxon>Lysobacterales</taxon>
        <taxon>Rhodanobacteraceae</taxon>
        <taxon>Ahniella</taxon>
    </lineage>
</organism>
<dbReference type="Gene3D" id="3.40.50.720">
    <property type="entry name" value="NAD(P)-binding Rossmann-like Domain"/>
    <property type="match status" value="1"/>
</dbReference>